<dbReference type="Gene3D" id="3.40.710.10">
    <property type="entry name" value="DD-peptidase/beta-lactamase superfamily"/>
    <property type="match status" value="2"/>
</dbReference>
<dbReference type="Gene3D" id="3.50.80.20">
    <property type="entry name" value="D-Ala-D-Ala carboxypeptidase C, peptidase S13"/>
    <property type="match status" value="1"/>
</dbReference>
<organism evidence="4 5">
    <name type="scientific">Acidovorax bellezanensis</name>
    <dbReference type="NCBI Taxonomy" id="2976702"/>
    <lineage>
        <taxon>Bacteria</taxon>
        <taxon>Pseudomonadati</taxon>
        <taxon>Pseudomonadota</taxon>
        <taxon>Betaproteobacteria</taxon>
        <taxon>Burkholderiales</taxon>
        <taxon>Comamonadaceae</taxon>
        <taxon>Acidovorax</taxon>
    </lineage>
</organism>
<dbReference type="GO" id="GO:0009002">
    <property type="term" value="F:serine-type D-Ala-D-Ala carboxypeptidase activity"/>
    <property type="evidence" value="ECO:0007669"/>
    <property type="project" value="UniProtKB-EC"/>
</dbReference>
<keyword evidence="3" id="KW-0732">Signal</keyword>
<dbReference type="SUPFAM" id="SSF56601">
    <property type="entry name" value="beta-lactamase/transpeptidase-like"/>
    <property type="match status" value="1"/>
</dbReference>
<comment type="caution">
    <text evidence="4">The sequence shown here is derived from an EMBL/GenBank/DDBJ whole genome shotgun (WGS) entry which is preliminary data.</text>
</comment>
<dbReference type="PANTHER" id="PTHR30023:SF0">
    <property type="entry name" value="PENICILLIN-SENSITIVE CARBOXYPEPTIDASE A"/>
    <property type="match status" value="1"/>
</dbReference>
<dbReference type="PRINTS" id="PR00922">
    <property type="entry name" value="DADACBPTASE3"/>
</dbReference>
<evidence type="ECO:0000256" key="3">
    <source>
        <dbReference type="SAM" id="SignalP"/>
    </source>
</evidence>
<evidence type="ECO:0000313" key="4">
    <source>
        <dbReference type="EMBL" id="MCT9812879.1"/>
    </source>
</evidence>
<keyword evidence="5" id="KW-1185">Reference proteome</keyword>
<protein>
    <submittedName>
        <fullName evidence="4">D-alanyl-D-alanine carboxypeptidase/D-alanyl-D-alanine-endopeptidase</fullName>
        <ecNumber evidence="4">3.4.16.4</ecNumber>
    </submittedName>
</protein>
<name>A0ABT2PQX9_9BURK</name>
<dbReference type="EC" id="3.4.16.4" evidence="4"/>
<evidence type="ECO:0000256" key="1">
    <source>
        <dbReference type="ARBA" id="ARBA00006096"/>
    </source>
</evidence>
<keyword evidence="4" id="KW-0645">Protease</keyword>
<dbReference type="InterPro" id="IPR000667">
    <property type="entry name" value="Peptidase_S13"/>
</dbReference>
<keyword evidence="2 4" id="KW-0378">Hydrolase</keyword>
<dbReference type="NCBIfam" id="TIGR00666">
    <property type="entry name" value="PBP4"/>
    <property type="match status" value="1"/>
</dbReference>
<evidence type="ECO:0000313" key="5">
    <source>
        <dbReference type="Proteomes" id="UP001525968"/>
    </source>
</evidence>
<dbReference type="Proteomes" id="UP001525968">
    <property type="component" value="Unassembled WGS sequence"/>
</dbReference>
<evidence type="ECO:0000256" key="2">
    <source>
        <dbReference type="ARBA" id="ARBA00022801"/>
    </source>
</evidence>
<sequence>MLLQSVVGRLRVARHRARAVLALCFCLAVPALAAPPSSSALPPAVVAALARAQLPQEALSVVVVEAEGGKAPRLAYQPALAMNPASVMKLVTTFAALDQLGPAYTWRTPFYLGGPVRAGVLQGPLYIQGQGDPRLVMERLWLALRRLQAQGVRTIAGDIVLDRSAFALAAHDPGRFDGEPLRPYNVSPDALLVNYKSLIMGFLPDAAAGLARIQYDPPLAGMALQASVPLAPEGTPCGDWHARLQGTLEDPGRMAFAGNYPLSCGERNWAVAPVDSAQFAARAIEGMWRELGGQLGGTVREGKVPAGLTPAMTVESPALSEVVRDINKYSNNVMAQQVFLTLGWQRTGVGSWDSARAVLDQWWRQRVGQQELPVVDNGAGLSRDSRITAQGLARMLQVAWASPVMPEFLASLPVLGVDGTLRRNRSRATGVAHLKTGTLRDASALAGFVHAASGRRYVLVAMVNHSQAAAARPALAALVEWAASDRAASDLAASDLAPR</sequence>
<dbReference type="Pfam" id="PF02113">
    <property type="entry name" value="Peptidase_S13"/>
    <property type="match status" value="1"/>
</dbReference>
<feature type="signal peptide" evidence="3">
    <location>
        <begin position="1"/>
        <end position="33"/>
    </location>
</feature>
<dbReference type="RefSeq" id="WP_261502126.1">
    <property type="nucleotide sequence ID" value="NZ_JAODYH010000013.1"/>
</dbReference>
<accession>A0ABT2PQX9</accession>
<dbReference type="EMBL" id="JAODYH010000013">
    <property type="protein sequence ID" value="MCT9812879.1"/>
    <property type="molecule type" value="Genomic_DNA"/>
</dbReference>
<comment type="similarity">
    <text evidence="1">Belongs to the peptidase S13 family.</text>
</comment>
<proteinExistence type="inferred from homology"/>
<keyword evidence="4" id="KW-0121">Carboxypeptidase</keyword>
<feature type="chain" id="PRO_5045721723" evidence="3">
    <location>
        <begin position="34"/>
        <end position="499"/>
    </location>
</feature>
<dbReference type="InterPro" id="IPR012338">
    <property type="entry name" value="Beta-lactam/transpept-like"/>
</dbReference>
<reference evidence="4 5" key="1">
    <citation type="submission" date="2022-09" db="EMBL/GenBank/DDBJ databases">
        <title>Draft genome of isolate Be4.</title>
        <authorList>
            <person name="Sanchez-Castro I."/>
            <person name="Martinez-Rodriguez P."/>
            <person name="Descostes M."/>
            <person name="Merroun M."/>
        </authorList>
    </citation>
    <scope>NUCLEOTIDE SEQUENCE [LARGE SCALE GENOMIC DNA]</scope>
    <source>
        <strain evidence="4 5">Be4</strain>
    </source>
</reference>
<dbReference type="PANTHER" id="PTHR30023">
    <property type="entry name" value="D-ALANYL-D-ALANINE CARBOXYPEPTIDASE"/>
    <property type="match status" value="1"/>
</dbReference>
<gene>
    <name evidence="4" type="primary">dacB</name>
    <name evidence="4" type="ORF">N0K08_19795</name>
</gene>